<evidence type="ECO:0000313" key="13">
    <source>
        <dbReference type="Proteomes" id="UP000317839"/>
    </source>
</evidence>
<dbReference type="PANTHER" id="PTHR14969:SF62">
    <property type="entry name" value="DECAPRENYLPHOSPHORYL-5-PHOSPHORIBOSE PHOSPHATASE RV3807C-RELATED"/>
    <property type="match status" value="1"/>
</dbReference>
<name>A0A545T739_9GAMM</name>
<evidence type="ECO:0000256" key="8">
    <source>
        <dbReference type="ARBA" id="ARBA00032707"/>
    </source>
</evidence>
<evidence type="ECO:0000256" key="1">
    <source>
        <dbReference type="ARBA" id="ARBA00004651"/>
    </source>
</evidence>
<sequence>MGILKTQFQQADTDAFLWVQKKLCKKQHVPVVKAISTSGDGWCYPIIAAIALIQNFNTNLMFLYACLLAYAMQVPLYILLKKKFKRNRPQDFIASFEAKIKPSDQFSFPSGHTAAAFVMATQIIIFFPLFSIAAIIWAILIGASRVLLGVHFPGDILAGLLLGILCSLLSVELLSLLSIF</sequence>
<comment type="subcellular location">
    <subcellularLocation>
        <location evidence="1">Cell membrane</location>
        <topology evidence="1">Multi-pass membrane protein</topology>
    </subcellularLocation>
</comment>
<keyword evidence="4 10" id="KW-0812">Transmembrane</keyword>
<keyword evidence="6 10" id="KW-1133">Transmembrane helix</keyword>
<dbReference type="EMBL" id="VIKR01000004">
    <property type="protein sequence ID" value="TQV72995.1"/>
    <property type="molecule type" value="Genomic_DNA"/>
</dbReference>
<keyword evidence="5" id="KW-0378">Hydrolase</keyword>
<dbReference type="Pfam" id="PF01569">
    <property type="entry name" value="PAP2"/>
    <property type="match status" value="1"/>
</dbReference>
<gene>
    <name evidence="12" type="ORF">FLL45_16160</name>
</gene>
<reference evidence="12 13" key="1">
    <citation type="submission" date="2019-06" db="EMBL/GenBank/DDBJ databases">
        <title>Draft genome of Aliikangiella marina GYP-15.</title>
        <authorList>
            <person name="Wang G."/>
        </authorList>
    </citation>
    <scope>NUCLEOTIDE SEQUENCE [LARGE SCALE GENOMIC DNA]</scope>
    <source>
        <strain evidence="12 13">GYP-15</strain>
    </source>
</reference>
<dbReference type="GO" id="GO:0005886">
    <property type="term" value="C:plasma membrane"/>
    <property type="evidence" value="ECO:0007669"/>
    <property type="project" value="UniProtKB-SubCell"/>
</dbReference>
<feature type="transmembrane region" description="Helical" evidence="10">
    <location>
        <begin position="61"/>
        <end position="80"/>
    </location>
</feature>
<keyword evidence="7 10" id="KW-0472">Membrane</keyword>
<evidence type="ECO:0000256" key="4">
    <source>
        <dbReference type="ARBA" id="ARBA00022692"/>
    </source>
</evidence>
<keyword evidence="3" id="KW-1003">Cell membrane</keyword>
<evidence type="ECO:0000256" key="2">
    <source>
        <dbReference type="ARBA" id="ARBA00012374"/>
    </source>
</evidence>
<evidence type="ECO:0000256" key="3">
    <source>
        <dbReference type="ARBA" id="ARBA00022475"/>
    </source>
</evidence>
<evidence type="ECO:0000256" key="5">
    <source>
        <dbReference type="ARBA" id="ARBA00022801"/>
    </source>
</evidence>
<feature type="transmembrane region" description="Helical" evidence="10">
    <location>
        <begin position="156"/>
        <end position="179"/>
    </location>
</feature>
<dbReference type="GO" id="GO:0050380">
    <property type="term" value="F:undecaprenyl-diphosphatase activity"/>
    <property type="evidence" value="ECO:0007669"/>
    <property type="project" value="UniProtKB-EC"/>
</dbReference>
<feature type="domain" description="Phosphatidic acid phosphatase type 2/haloperoxidase" evidence="11">
    <location>
        <begin position="62"/>
        <end position="171"/>
    </location>
</feature>
<dbReference type="InterPro" id="IPR036938">
    <property type="entry name" value="PAP2/HPO_sf"/>
</dbReference>
<evidence type="ECO:0000256" key="7">
    <source>
        <dbReference type="ARBA" id="ARBA00023136"/>
    </source>
</evidence>
<accession>A0A545T739</accession>
<protein>
    <recommendedName>
        <fullName evidence="2">undecaprenyl-diphosphate phosphatase</fullName>
        <ecNumber evidence="2">3.6.1.27</ecNumber>
    </recommendedName>
    <alternativeName>
        <fullName evidence="8">Undecaprenyl pyrophosphate phosphatase</fullName>
    </alternativeName>
</protein>
<dbReference type="SMART" id="SM00014">
    <property type="entry name" value="acidPPc"/>
    <property type="match status" value="1"/>
</dbReference>
<dbReference type="EC" id="3.6.1.27" evidence="2"/>
<dbReference type="RefSeq" id="WP_142943133.1">
    <property type="nucleotide sequence ID" value="NZ_VIKR01000004.1"/>
</dbReference>
<evidence type="ECO:0000256" key="9">
    <source>
        <dbReference type="ARBA" id="ARBA00047594"/>
    </source>
</evidence>
<dbReference type="SUPFAM" id="SSF48317">
    <property type="entry name" value="Acid phosphatase/Vanadium-dependent haloperoxidase"/>
    <property type="match status" value="1"/>
</dbReference>
<dbReference type="OrthoDB" id="9780507at2"/>
<dbReference type="InterPro" id="IPR000326">
    <property type="entry name" value="PAP2/HPO"/>
</dbReference>
<evidence type="ECO:0000256" key="10">
    <source>
        <dbReference type="SAM" id="Phobius"/>
    </source>
</evidence>
<dbReference type="Gene3D" id="1.20.144.10">
    <property type="entry name" value="Phosphatidic acid phosphatase type 2/haloperoxidase"/>
    <property type="match status" value="1"/>
</dbReference>
<dbReference type="Proteomes" id="UP000317839">
    <property type="component" value="Unassembled WGS sequence"/>
</dbReference>
<keyword evidence="13" id="KW-1185">Reference proteome</keyword>
<organism evidence="12 13">
    <name type="scientific">Aliikangiella marina</name>
    <dbReference type="NCBI Taxonomy" id="1712262"/>
    <lineage>
        <taxon>Bacteria</taxon>
        <taxon>Pseudomonadati</taxon>
        <taxon>Pseudomonadota</taxon>
        <taxon>Gammaproteobacteria</taxon>
        <taxon>Oceanospirillales</taxon>
        <taxon>Pleioneaceae</taxon>
        <taxon>Aliikangiella</taxon>
    </lineage>
</organism>
<dbReference type="PANTHER" id="PTHR14969">
    <property type="entry name" value="SPHINGOSINE-1-PHOSPHATE PHOSPHOHYDROLASE"/>
    <property type="match status" value="1"/>
</dbReference>
<comment type="catalytic activity">
    <reaction evidence="9">
        <text>di-trans,octa-cis-undecaprenyl diphosphate + H2O = di-trans,octa-cis-undecaprenyl phosphate + phosphate + H(+)</text>
        <dbReference type="Rhea" id="RHEA:28094"/>
        <dbReference type="ChEBI" id="CHEBI:15377"/>
        <dbReference type="ChEBI" id="CHEBI:15378"/>
        <dbReference type="ChEBI" id="CHEBI:43474"/>
        <dbReference type="ChEBI" id="CHEBI:58405"/>
        <dbReference type="ChEBI" id="CHEBI:60392"/>
        <dbReference type="EC" id="3.6.1.27"/>
    </reaction>
</comment>
<dbReference type="CDD" id="cd01610">
    <property type="entry name" value="PAP2_like"/>
    <property type="match status" value="1"/>
</dbReference>
<proteinExistence type="predicted"/>
<dbReference type="AlphaFoldDB" id="A0A545T739"/>
<evidence type="ECO:0000313" key="12">
    <source>
        <dbReference type="EMBL" id="TQV72995.1"/>
    </source>
</evidence>
<evidence type="ECO:0000256" key="6">
    <source>
        <dbReference type="ARBA" id="ARBA00022989"/>
    </source>
</evidence>
<feature type="transmembrane region" description="Helical" evidence="10">
    <location>
        <begin position="123"/>
        <end position="144"/>
    </location>
</feature>
<comment type="caution">
    <text evidence="12">The sequence shown here is derived from an EMBL/GenBank/DDBJ whole genome shotgun (WGS) entry which is preliminary data.</text>
</comment>
<evidence type="ECO:0000259" key="11">
    <source>
        <dbReference type="SMART" id="SM00014"/>
    </source>
</evidence>